<evidence type="ECO:0000313" key="2">
    <source>
        <dbReference type="Proteomes" id="UP001170954"/>
    </source>
</evidence>
<comment type="caution">
    <text evidence="1">The sequence shown here is derived from an EMBL/GenBank/DDBJ whole genome shotgun (WGS) entry which is preliminary data.</text>
</comment>
<accession>A0ABT7NHV6</accession>
<reference evidence="1" key="2">
    <citation type="journal article" date="2022" name="Sci. Total Environ.">
        <title>Prevalence, transmission, and molecular epidemiology of tet(X)-positive bacteria among humans, animals, and environmental niches in China: An epidemiological, and genomic-based study.</title>
        <authorList>
            <person name="Dong N."/>
            <person name="Zeng Y."/>
            <person name="Cai C."/>
            <person name="Sun C."/>
            <person name="Lu J."/>
            <person name="Liu C."/>
            <person name="Zhou H."/>
            <person name="Sun Q."/>
            <person name="Shu L."/>
            <person name="Wang H."/>
            <person name="Wang Y."/>
            <person name="Wang S."/>
            <person name="Wu C."/>
            <person name="Chan E.W."/>
            <person name="Chen G."/>
            <person name="Shen Z."/>
            <person name="Chen S."/>
            <person name="Zhang R."/>
        </authorList>
    </citation>
    <scope>NUCLEOTIDE SEQUENCE</scope>
    <source>
        <strain evidence="1">R1692</strain>
    </source>
</reference>
<gene>
    <name evidence="1" type="ORF">HX018_00700</name>
</gene>
<evidence type="ECO:0008006" key="3">
    <source>
        <dbReference type="Google" id="ProtNLM"/>
    </source>
</evidence>
<evidence type="ECO:0000313" key="1">
    <source>
        <dbReference type="EMBL" id="MDM1046769.1"/>
    </source>
</evidence>
<dbReference type="RefSeq" id="WP_286650126.1">
    <property type="nucleotide sequence ID" value="NZ_JACAGK010000001.1"/>
</dbReference>
<keyword evidence="2" id="KW-1185">Reference proteome</keyword>
<name>A0ABT7NHV6_9SPHI</name>
<dbReference type="EMBL" id="JACAGK010000001">
    <property type="protein sequence ID" value="MDM1046769.1"/>
    <property type="molecule type" value="Genomic_DNA"/>
</dbReference>
<reference evidence="1" key="1">
    <citation type="submission" date="2020-06" db="EMBL/GenBank/DDBJ databases">
        <authorList>
            <person name="Dong N."/>
        </authorList>
    </citation>
    <scope>NUCLEOTIDE SEQUENCE</scope>
    <source>
        <strain evidence="1">R1692</strain>
    </source>
</reference>
<sequence>MKSSLFNAKFFTLIFLLLFMSGFASTYVKDTVYLDSTALVEKKTRQLKKASFTLVPSNFVTQFAGSIGLISVGAGWDYGRKDQWATEFMAGIVPRYDTDRAKVTLTLRQTYTPWSISLNKRFAYQPLRTGLYINTMIGDQFWFDAPEKYPSNYYTFSTKLRFNAFIGQGIEYKIPSFSSYFEGIKFFYDIHTNDLMLISRIQNSYLKAQDYLGLSLGLKLQIRRR</sequence>
<organism evidence="1 2">
    <name type="scientific">Sphingobacterium hotanense</name>
    <dbReference type="NCBI Taxonomy" id="649196"/>
    <lineage>
        <taxon>Bacteria</taxon>
        <taxon>Pseudomonadati</taxon>
        <taxon>Bacteroidota</taxon>
        <taxon>Sphingobacteriia</taxon>
        <taxon>Sphingobacteriales</taxon>
        <taxon>Sphingobacteriaceae</taxon>
        <taxon>Sphingobacterium</taxon>
    </lineage>
</organism>
<protein>
    <recommendedName>
        <fullName evidence="3">Outer membrane protein beta-barrel domain-containing protein</fullName>
    </recommendedName>
</protein>
<dbReference type="Proteomes" id="UP001170954">
    <property type="component" value="Unassembled WGS sequence"/>
</dbReference>
<proteinExistence type="predicted"/>